<evidence type="ECO:0000256" key="4">
    <source>
        <dbReference type="ARBA" id="ARBA00011738"/>
    </source>
</evidence>
<dbReference type="KEGG" id="ttp:E6P07_10655"/>
<keyword evidence="6 11" id="KW-0028">Amino-acid biosynthesis</keyword>
<sequence length="377" mass="40681">MNARIESLVRPEIRALRAYQVPESAGLIKLDAMENPYTWPEALQSEWLETLRGLELNRYPDPKGLVLQAALREAMAIPDEMGVLLGNGSDELIQMLALTLAQPGAKVLSVDPGFVMYRMIGLFAGMDYVGVPLQSEDFSLDLQAVLAAIERERPALIYLAYPNNPTGNRFDADDMVRIIESASGLVVVDEAYAPFTDASFLGLVGDWNNLVVMRTLSKMGLAGLRLGYLVGPPAWLAEIDKVRLPYNINVLTQVSAAFALRHKAVFDAQARAIRAERSRLLEALDSIPGLHPYPSEANFILTRVPAGRAGAIFAGLKQAGILVKNLDGTHPLLADCLRFTVGTPDENAALVRALGGTPARDGPGLGAGNKSAHFGAL</sequence>
<keyword evidence="8 11" id="KW-0663">Pyridoxal phosphate</keyword>
<dbReference type="PANTHER" id="PTHR42885">
    <property type="entry name" value="HISTIDINOL-PHOSPHATE AMINOTRANSFERASE-RELATED"/>
    <property type="match status" value="1"/>
</dbReference>
<dbReference type="NCBIfam" id="TIGR01141">
    <property type="entry name" value="hisC"/>
    <property type="match status" value="1"/>
</dbReference>
<dbReference type="AlphaFoldDB" id="A0A6I6E094"/>
<evidence type="ECO:0000256" key="11">
    <source>
        <dbReference type="HAMAP-Rule" id="MF_01023"/>
    </source>
</evidence>
<keyword evidence="9 11" id="KW-0368">Histidine biosynthesis</keyword>
<evidence type="ECO:0000256" key="6">
    <source>
        <dbReference type="ARBA" id="ARBA00022605"/>
    </source>
</evidence>
<comment type="pathway">
    <text evidence="2 11">Amino-acid biosynthesis; L-histidine biosynthesis; L-histidine from 5-phospho-alpha-D-ribose 1-diphosphate: step 7/9.</text>
</comment>
<evidence type="ECO:0000313" key="13">
    <source>
        <dbReference type="EMBL" id="QGU33391.1"/>
    </source>
</evidence>
<comment type="cofactor">
    <cofactor evidence="1 11">
        <name>pyridoxal 5'-phosphate</name>
        <dbReference type="ChEBI" id="CHEBI:597326"/>
    </cofactor>
</comment>
<dbReference type="CDD" id="cd00609">
    <property type="entry name" value="AAT_like"/>
    <property type="match status" value="1"/>
</dbReference>
<gene>
    <name evidence="11" type="primary">hisC</name>
    <name evidence="13" type="ORF">E6P07_10655</name>
</gene>
<feature type="domain" description="Aminotransferase class I/classII large" evidence="12">
    <location>
        <begin position="28"/>
        <end position="354"/>
    </location>
</feature>
<dbReference type="InterPro" id="IPR004839">
    <property type="entry name" value="Aminotransferase_I/II_large"/>
</dbReference>
<dbReference type="GO" id="GO:0000105">
    <property type="term" value="P:L-histidine biosynthetic process"/>
    <property type="evidence" value="ECO:0007669"/>
    <property type="project" value="UniProtKB-UniRule"/>
</dbReference>
<comment type="catalytic activity">
    <reaction evidence="10 11">
        <text>L-histidinol phosphate + 2-oxoglutarate = 3-(imidazol-4-yl)-2-oxopropyl phosphate + L-glutamate</text>
        <dbReference type="Rhea" id="RHEA:23744"/>
        <dbReference type="ChEBI" id="CHEBI:16810"/>
        <dbReference type="ChEBI" id="CHEBI:29985"/>
        <dbReference type="ChEBI" id="CHEBI:57766"/>
        <dbReference type="ChEBI" id="CHEBI:57980"/>
        <dbReference type="EC" id="2.6.1.9"/>
    </reaction>
</comment>
<dbReference type="InterPro" id="IPR005861">
    <property type="entry name" value="HisP_aminotrans"/>
</dbReference>
<evidence type="ECO:0000313" key="14">
    <source>
        <dbReference type="Proteomes" id="UP000426424"/>
    </source>
</evidence>
<dbReference type="Proteomes" id="UP000426424">
    <property type="component" value="Chromosome"/>
</dbReference>
<dbReference type="InterPro" id="IPR015422">
    <property type="entry name" value="PyrdxlP-dep_Trfase_small"/>
</dbReference>
<comment type="subunit">
    <text evidence="4 11">Homodimer.</text>
</comment>
<dbReference type="EMBL" id="CP039268">
    <property type="protein sequence ID" value="QGU33391.1"/>
    <property type="molecule type" value="Genomic_DNA"/>
</dbReference>
<comment type="similarity">
    <text evidence="3 11">Belongs to the class-II pyridoxal-phosphate-dependent aminotransferase family. Histidinol-phosphate aminotransferase subfamily.</text>
</comment>
<dbReference type="InterPro" id="IPR015424">
    <property type="entry name" value="PyrdxlP-dep_Trfase"/>
</dbReference>
<evidence type="ECO:0000256" key="7">
    <source>
        <dbReference type="ARBA" id="ARBA00022679"/>
    </source>
</evidence>
<dbReference type="GO" id="GO:0004400">
    <property type="term" value="F:histidinol-phosphate transaminase activity"/>
    <property type="evidence" value="ECO:0007669"/>
    <property type="project" value="UniProtKB-UniRule"/>
</dbReference>
<dbReference type="OrthoDB" id="9809616at2"/>
<dbReference type="Pfam" id="PF00155">
    <property type="entry name" value="Aminotran_1_2"/>
    <property type="match status" value="1"/>
</dbReference>
<dbReference type="UniPathway" id="UPA00031">
    <property type="reaction ID" value="UER00012"/>
</dbReference>
<proteinExistence type="inferred from homology"/>
<evidence type="ECO:0000256" key="2">
    <source>
        <dbReference type="ARBA" id="ARBA00005011"/>
    </source>
</evidence>
<dbReference type="Gene3D" id="3.90.1150.10">
    <property type="entry name" value="Aspartate Aminotransferase, domain 1"/>
    <property type="match status" value="1"/>
</dbReference>
<dbReference type="HAMAP" id="MF_01023">
    <property type="entry name" value="HisC_aminotrans_2"/>
    <property type="match status" value="1"/>
</dbReference>
<dbReference type="InterPro" id="IPR015421">
    <property type="entry name" value="PyrdxlP-dep_Trfase_major"/>
</dbReference>
<feature type="modified residue" description="N6-(pyridoxal phosphate)lysine" evidence="11">
    <location>
        <position position="218"/>
    </location>
</feature>
<name>A0A6I6E094_THETI</name>
<dbReference type="RefSeq" id="WP_153975583.1">
    <property type="nucleotide sequence ID" value="NZ_CP039268.1"/>
</dbReference>
<reference evidence="13 14" key="1">
    <citation type="submission" date="2019-12" db="EMBL/GenBank/DDBJ databases">
        <title>The complete genome of the thermophilic, anoxygenic phototrophic gammaproteobacterium Thermochromatium tepidum.</title>
        <authorList>
            <person name="Sattley W.M."/>
            <person name="Swingley W.D."/>
            <person name="Burchell B.M."/>
            <person name="Gurbani S.A."/>
            <person name="Kujawa C.M."/>
            <person name="Nuccio D.A."/>
            <person name="Schladweiler J."/>
            <person name="Shaffer K.N."/>
            <person name="Stokes L.M."/>
            <person name="Touchman J.W."/>
            <person name="Blankenship R.E."/>
            <person name="Madigan M.T."/>
        </authorList>
    </citation>
    <scope>NUCLEOTIDE SEQUENCE [LARGE SCALE GENOMIC DNA]</scope>
    <source>
        <strain evidence="13 14">ATCC 43061</strain>
    </source>
</reference>
<accession>A0A6I6E094</accession>
<evidence type="ECO:0000259" key="12">
    <source>
        <dbReference type="Pfam" id="PF00155"/>
    </source>
</evidence>
<dbReference type="Gene3D" id="3.40.640.10">
    <property type="entry name" value="Type I PLP-dependent aspartate aminotransferase-like (Major domain)"/>
    <property type="match status" value="1"/>
</dbReference>
<evidence type="ECO:0000256" key="1">
    <source>
        <dbReference type="ARBA" id="ARBA00001933"/>
    </source>
</evidence>
<evidence type="ECO:0000256" key="9">
    <source>
        <dbReference type="ARBA" id="ARBA00023102"/>
    </source>
</evidence>
<protein>
    <recommendedName>
        <fullName evidence="11">Histidinol-phosphate aminotransferase</fullName>
        <ecNumber evidence="11">2.6.1.9</ecNumber>
    </recommendedName>
    <alternativeName>
        <fullName evidence="11">Imidazole acetol-phosphate transaminase</fullName>
    </alternativeName>
</protein>
<dbReference type="SUPFAM" id="SSF53383">
    <property type="entry name" value="PLP-dependent transferases"/>
    <property type="match status" value="1"/>
</dbReference>
<keyword evidence="5 11" id="KW-0032">Aminotransferase</keyword>
<keyword evidence="14" id="KW-1185">Reference proteome</keyword>
<evidence type="ECO:0000256" key="8">
    <source>
        <dbReference type="ARBA" id="ARBA00022898"/>
    </source>
</evidence>
<evidence type="ECO:0000256" key="5">
    <source>
        <dbReference type="ARBA" id="ARBA00022576"/>
    </source>
</evidence>
<evidence type="ECO:0000256" key="3">
    <source>
        <dbReference type="ARBA" id="ARBA00007970"/>
    </source>
</evidence>
<keyword evidence="7 11" id="KW-0808">Transferase</keyword>
<dbReference type="GO" id="GO:0030170">
    <property type="term" value="F:pyridoxal phosphate binding"/>
    <property type="evidence" value="ECO:0007669"/>
    <property type="project" value="InterPro"/>
</dbReference>
<dbReference type="PANTHER" id="PTHR42885:SF2">
    <property type="entry name" value="HISTIDINOL-PHOSPHATE AMINOTRANSFERASE"/>
    <property type="match status" value="1"/>
</dbReference>
<dbReference type="EC" id="2.6.1.9" evidence="11"/>
<organism evidence="13 14">
    <name type="scientific">Thermochromatium tepidum ATCC 43061</name>
    <dbReference type="NCBI Taxonomy" id="316276"/>
    <lineage>
        <taxon>Bacteria</taxon>
        <taxon>Pseudomonadati</taxon>
        <taxon>Pseudomonadota</taxon>
        <taxon>Gammaproteobacteria</taxon>
        <taxon>Chromatiales</taxon>
        <taxon>Chromatiaceae</taxon>
        <taxon>Thermochromatium</taxon>
    </lineage>
</organism>
<evidence type="ECO:0000256" key="10">
    <source>
        <dbReference type="ARBA" id="ARBA00047481"/>
    </source>
</evidence>